<accession>A0ABY2TXN5</accession>
<dbReference type="InterPro" id="IPR037883">
    <property type="entry name" value="Knr4/Smi1-like_sf"/>
</dbReference>
<evidence type="ECO:0000313" key="2">
    <source>
        <dbReference type="Proteomes" id="UP000304941"/>
    </source>
</evidence>
<gene>
    <name evidence="1" type="ORF">FEM54_27960</name>
</gene>
<name>A0ABY2TXN5_9PSED</name>
<feature type="non-terminal residue" evidence="1">
    <location>
        <position position="98"/>
    </location>
</feature>
<dbReference type="Gene3D" id="3.40.1580.10">
    <property type="entry name" value="SMI1/KNR4-like"/>
    <property type="match status" value="1"/>
</dbReference>
<dbReference type="SUPFAM" id="SSF160631">
    <property type="entry name" value="SMI1/KNR4-like"/>
    <property type="match status" value="1"/>
</dbReference>
<evidence type="ECO:0000313" key="1">
    <source>
        <dbReference type="EMBL" id="TLG88066.1"/>
    </source>
</evidence>
<proteinExistence type="predicted"/>
<comment type="caution">
    <text evidence="1">The sequence shown here is derived from an EMBL/GenBank/DDBJ whole genome shotgun (WGS) entry which is preliminary data.</text>
</comment>
<reference evidence="1 2" key="1">
    <citation type="submission" date="2019-05" db="EMBL/GenBank/DDBJ databases">
        <title>Pseudomonas edaphica sp. nov., isolated from rhizospheric soil of Cistus ladanifer L. in Spain.</title>
        <authorList>
            <person name="Peix A."/>
        </authorList>
    </citation>
    <scope>NUCLEOTIDE SEQUENCE [LARGE SCALE GENOMIC DNA]</scope>
    <source>
        <strain evidence="1 2">RD25</strain>
    </source>
</reference>
<dbReference type="EMBL" id="VBVZ01000634">
    <property type="protein sequence ID" value="TLG88066.1"/>
    <property type="molecule type" value="Genomic_DNA"/>
</dbReference>
<organism evidence="1 2">
    <name type="scientific">Pseudomonas edaphica</name>
    <dbReference type="NCBI Taxonomy" id="2006980"/>
    <lineage>
        <taxon>Bacteria</taxon>
        <taxon>Pseudomonadati</taxon>
        <taxon>Pseudomonadota</taxon>
        <taxon>Gammaproteobacteria</taxon>
        <taxon>Pseudomonadales</taxon>
        <taxon>Pseudomonadaceae</taxon>
        <taxon>Pseudomonas</taxon>
    </lineage>
</organism>
<sequence length="98" mass="11296">MLERCNGFYALESALHVFSTRSSQHEISIFDWNENSLWRDGYDGLVDGCLFFAEDIFGGQFCIKNNKIYTFDPETGSLEFLAQDIEEWAQLLVLSLID</sequence>
<dbReference type="Proteomes" id="UP000304941">
    <property type="component" value="Unassembled WGS sequence"/>
</dbReference>
<protein>
    <submittedName>
        <fullName evidence="1">SMI1/KNR4 family protein</fullName>
    </submittedName>
</protein>
<keyword evidence="2" id="KW-1185">Reference proteome</keyword>